<reference evidence="9" key="2">
    <citation type="submission" date="2021-04" db="EMBL/GenBank/DDBJ databases">
        <authorList>
            <person name="Gilroy R."/>
        </authorList>
    </citation>
    <scope>NUCLEOTIDE SEQUENCE</scope>
    <source>
        <strain evidence="9">CHK32-1732</strain>
    </source>
</reference>
<comment type="similarity">
    <text evidence="7">Belongs to the TatC family.</text>
</comment>
<gene>
    <name evidence="7 9" type="primary">tatC</name>
    <name evidence="9" type="ORF">H9870_05110</name>
</gene>
<feature type="transmembrane region" description="Helical" evidence="7">
    <location>
        <begin position="95"/>
        <end position="115"/>
    </location>
</feature>
<feature type="transmembrane region" description="Helical" evidence="7">
    <location>
        <begin position="127"/>
        <end position="150"/>
    </location>
</feature>
<comment type="caution">
    <text evidence="9">The sequence shown here is derived from an EMBL/GenBank/DDBJ whole genome shotgun (WGS) entry which is preliminary data.</text>
</comment>
<dbReference type="GO" id="GO:0043953">
    <property type="term" value="P:protein transport by the Tat complex"/>
    <property type="evidence" value="ECO:0007669"/>
    <property type="project" value="UniProtKB-UniRule"/>
</dbReference>
<comment type="subcellular location">
    <subcellularLocation>
        <location evidence="7">Cell membrane</location>
        <topology evidence="7">Multi-pass membrane protein</topology>
    </subcellularLocation>
    <subcellularLocation>
        <location evidence="1">Membrane</location>
        <topology evidence="1">Multi-pass membrane protein</topology>
    </subcellularLocation>
</comment>
<protein>
    <recommendedName>
        <fullName evidence="7">Sec-independent protein translocase protein TatC</fullName>
    </recommendedName>
</protein>
<evidence type="ECO:0000256" key="2">
    <source>
        <dbReference type="ARBA" id="ARBA00022692"/>
    </source>
</evidence>
<dbReference type="HAMAP" id="MF_00902">
    <property type="entry name" value="TatC"/>
    <property type="match status" value="1"/>
</dbReference>
<keyword evidence="6 7" id="KW-0472">Membrane</keyword>
<comment type="subunit">
    <text evidence="7">The Tat system comprises two distinct complexes: a TatABC complex, containing multiple copies of TatA, TatB and TatC subunits, and a separate TatA complex, containing only TatA subunits. Substrates initially bind to the TatABC complex, which probably triggers association of the separate TatA complex to form the active translocon.</text>
</comment>
<evidence type="ECO:0000256" key="6">
    <source>
        <dbReference type="ARBA" id="ARBA00023136"/>
    </source>
</evidence>
<dbReference type="PANTHER" id="PTHR30371">
    <property type="entry name" value="SEC-INDEPENDENT PROTEIN TRANSLOCASE PROTEIN TATC"/>
    <property type="match status" value="1"/>
</dbReference>
<dbReference type="PRINTS" id="PR01840">
    <property type="entry name" value="TATCFAMILY"/>
</dbReference>
<dbReference type="EMBL" id="DXGC01000049">
    <property type="protein sequence ID" value="HIW91025.1"/>
    <property type="molecule type" value="Genomic_DNA"/>
</dbReference>
<feature type="transmembrane region" description="Helical" evidence="7">
    <location>
        <begin position="213"/>
        <end position="231"/>
    </location>
</feature>
<sequence length="277" mass="29953">MTTATTVSPQDTNTEAPASDTTRESRMPLSGHLSEAKKRITRSALALVVAAVIAYCLSDPVLDVLRAPVLEIAENRNASINYDSLTGAFDLKLKIALYGGIVLSSPVWIYQLLAYASPALSRREKKYTYGFLGALIPLFLAGCAAGVIVFPRMVELLTSFAAEEDSTMLQASYYVDFVLKLVLASGVAFTLPVFLVVLNFLGVLSARTLAKSWRGAVLAIIIFSALVTPAADLLSMFLLAGPMVLLYAAALLIAWLHDRREARRTTAHLTAHDTTKE</sequence>
<evidence type="ECO:0000256" key="4">
    <source>
        <dbReference type="ARBA" id="ARBA00022989"/>
    </source>
</evidence>
<dbReference type="Proteomes" id="UP000824190">
    <property type="component" value="Unassembled WGS sequence"/>
</dbReference>
<dbReference type="PANTHER" id="PTHR30371:SF0">
    <property type="entry name" value="SEC-INDEPENDENT PROTEIN TRANSLOCASE PROTEIN TATC, CHLOROPLASTIC-RELATED"/>
    <property type="match status" value="1"/>
</dbReference>
<evidence type="ECO:0000313" key="9">
    <source>
        <dbReference type="EMBL" id="HIW91025.1"/>
    </source>
</evidence>
<evidence type="ECO:0000256" key="3">
    <source>
        <dbReference type="ARBA" id="ARBA00022927"/>
    </source>
</evidence>
<dbReference type="GO" id="GO:0065002">
    <property type="term" value="P:intracellular protein transmembrane transport"/>
    <property type="evidence" value="ECO:0007669"/>
    <property type="project" value="TreeGrafter"/>
</dbReference>
<dbReference type="InterPro" id="IPR002033">
    <property type="entry name" value="TatC"/>
</dbReference>
<evidence type="ECO:0000313" key="10">
    <source>
        <dbReference type="Proteomes" id="UP000824190"/>
    </source>
</evidence>
<evidence type="ECO:0000256" key="8">
    <source>
        <dbReference type="SAM" id="MobiDB-lite"/>
    </source>
</evidence>
<feature type="transmembrane region" description="Helical" evidence="7">
    <location>
        <begin position="237"/>
        <end position="256"/>
    </location>
</feature>
<dbReference type="GO" id="GO:0033281">
    <property type="term" value="C:TAT protein transport complex"/>
    <property type="evidence" value="ECO:0007669"/>
    <property type="project" value="UniProtKB-UniRule"/>
</dbReference>
<feature type="region of interest" description="Disordered" evidence="8">
    <location>
        <begin position="1"/>
        <end position="33"/>
    </location>
</feature>
<keyword evidence="2 7" id="KW-0812">Transmembrane</keyword>
<accession>A0A9D1RP61</accession>
<comment type="function">
    <text evidence="7">Part of the twin-arginine translocation (Tat) system that transports large folded proteins containing a characteristic twin-arginine motif in their signal peptide across membranes. Together with TatB, TatC is part of a receptor directly interacting with Tat signal peptides.</text>
</comment>
<dbReference type="AlphaFoldDB" id="A0A9D1RP61"/>
<feature type="transmembrane region" description="Helical" evidence="7">
    <location>
        <begin position="177"/>
        <end position="201"/>
    </location>
</feature>
<dbReference type="Pfam" id="PF00902">
    <property type="entry name" value="TatC"/>
    <property type="match status" value="1"/>
</dbReference>
<keyword evidence="7" id="KW-0813">Transport</keyword>
<keyword evidence="7" id="KW-1003">Cell membrane</keyword>
<keyword evidence="4 7" id="KW-1133">Transmembrane helix</keyword>
<name>A0A9D1RP61_9CORY</name>
<evidence type="ECO:0000256" key="1">
    <source>
        <dbReference type="ARBA" id="ARBA00004141"/>
    </source>
</evidence>
<dbReference type="GO" id="GO:0009977">
    <property type="term" value="F:proton motive force dependent protein transmembrane transporter activity"/>
    <property type="evidence" value="ECO:0007669"/>
    <property type="project" value="TreeGrafter"/>
</dbReference>
<feature type="transmembrane region" description="Helical" evidence="7">
    <location>
        <begin position="44"/>
        <end position="62"/>
    </location>
</feature>
<feature type="compositionally biased region" description="Polar residues" evidence="8">
    <location>
        <begin position="1"/>
        <end position="20"/>
    </location>
</feature>
<evidence type="ECO:0000256" key="5">
    <source>
        <dbReference type="ARBA" id="ARBA00023010"/>
    </source>
</evidence>
<keyword evidence="3 7" id="KW-0653">Protein transport</keyword>
<proteinExistence type="inferred from homology"/>
<reference evidence="9" key="1">
    <citation type="journal article" date="2021" name="PeerJ">
        <title>Extensive microbial diversity within the chicken gut microbiome revealed by metagenomics and culture.</title>
        <authorList>
            <person name="Gilroy R."/>
            <person name="Ravi A."/>
            <person name="Getino M."/>
            <person name="Pursley I."/>
            <person name="Horton D.L."/>
            <person name="Alikhan N.F."/>
            <person name="Baker D."/>
            <person name="Gharbi K."/>
            <person name="Hall N."/>
            <person name="Watson M."/>
            <person name="Adriaenssens E.M."/>
            <person name="Foster-Nyarko E."/>
            <person name="Jarju S."/>
            <person name="Secka A."/>
            <person name="Antonio M."/>
            <person name="Oren A."/>
            <person name="Chaudhuri R.R."/>
            <person name="La Ragione R."/>
            <person name="Hildebrand F."/>
            <person name="Pallen M.J."/>
        </authorList>
    </citation>
    <scope>NUCLEOTIDE SEQUENCE</scope>
    <source>
        <strain evidence="9">CHK32-1732</strain>
    </source>
</reference>
<organism evidence="9 10">
    <name type="scientific">Candidatus Corynebacterium avicola</name>
    <dbReference type="NCBI Taxonomy" id="2838527"/>
    <lineage>
        <taxon>Bacteria</taxon>
        <taxon>Bacillati</taxon>
        <taxon>Actinomycetota</taxon>
        <taxon>Actinomycetes</taxon>
        <taxon>Mycobacteriales</taxon>
        <taxon>Corynebacteriaceae</taxon>
        <taxon>Corynebacterium</taxon>
    </lineage>
</organism>
<dbReference type="NCBIfam" id="TIGR00945">
    <property type="entry name" value="tatC"/>
    <property type="match status" value="1"/>
</dbReference>
<keyword evidence="5 7" id="KW-0811">Translocation</keyword>
<evidence type="ECO:0000256" key="7">
    <source>
        <dbReference type="HAMAP-Rule" id="MF_00902"/>
    </source>
</evidence>